<evidence type="ECO:0000259" key="12">
    <source>
        <dbReference type="PROSITE" id="PS50146"/>
    </source>
</evidence>
<feature type="domain" description="DAGKc" evidence="12">
    <location>
        <begin position="1"/>
        <end position="129"/>
    </location>
</feature>
<gene>
    <name evidence="13" type="ORF">GJV76_10380</name>
</gene>
<sequence length="292" mass="32689">MIKVYFIINPISGKGKHNITQEYVASFFNKDTHRVVAHYSTYKKHAIELTQQALREDADIIVACGGDGTIHEVATELVGKEVAFGIVPVGSGNGLASNLSIPKDIEKAIIRVRDGHVIKMDVGTLNGEYFFSNMGFGIDATIIDKYERSGKRKLGAYIKASLNSAQEFKAKRVQVTYNGMTKEVNPLLLFISNSNEMGYNMSLTPKASLTDGLLDYLMVPKINLFKQLTFGVYVLFKMTDKFRKTDYIQTDHIIVEIPDQQTNGLQMDGEYYEFDANKFEIKVLKGALQVIC</sequence>
<keyword evidence="4" id="KW-0479">Metal-binding</keyword>
<evidence type="ECO:0000256" key="1">
    <source>
        <dbReference type="ARBA" id="ARBA00001946"/>
    </source>
</evidence>
<dbReference type="GO" id="GO:0005524">
    <property type="term" value="F:ATP binding"/>
    <property type="evidence" value="ECO:0007669"/>
    <property type="project" value="UniProtKB-KW"/>
</dbReference>
<reference evidence="13 14" key="1">
    <citation type="submission" date="2019-11" db="EMBL/GenBank/DDBJ databases">
        <title>Genome of Strain BIT-d1.</title>
        <authorList>
            <person name="Yang Y."/>
        </authorList>
    </citation>
    <scope>NUCLEOTIDE SEQUENCE [LARGE SCALE GENOMIC DNA]</scope>
    <source>
        <strain evidence="13 14">BIT-d1</strain>
    </source>
</reference>
<keyword evidence="14" id="KW-1185">Reference proteome</keyword>
<comment type="cofactor">
    <cofactor evidence="1">
        <name>Mg(2+)</name>
        <dbReference type="ChEBI" id="CHEBI:18420"/>
    </cofactor>
</comment>
<evidence type="ECO:0000313" key="13">
    <source>
        <dbReference type="EMBL" id="MTG98525.1"/>
    </source>
</evidence>
<dbReference type="InterPro" id="IPR005218">
    <property type="entry name" value="Diacylglycerol/lipid_kinase"/>
</dbReference>
<evidence type="ECO:0000256" key="6">
    <source>
        <dbReference type="ARBA" id="ARBA00022777"/>
    </source>
</evidence>
<evidence type="ECO:0000256" key="3">
    <source>
        <dbReference type="ARBA" id="ARBA00022679"/>
    </source>
</evidence>
<keyword evidence="9" id="KW-0443">Lipid metabolism</keyword>
<dbReference type="Pfam" id="PF00781">
    <property type="entry name" value="DAGK_cat"/>
    <property type="match status" value="1"/>
</dbReference>
<dbReference type="PANTHER" id="PTHR12358:SF106">
    <property type="entry name" value="LIPID KINASE YEGS"/>
    <property type="match status" value="1"/>
</dbReference>
<keyword evidence="11" id="KW-1208">Phospholipid metabolism</keyword>
<dbReference type="Pfam" id="PF19279">
    <property type="entry name" value="YegS_C"/>
    <property type="match status" value="1"/>
</dbReference>
<evidence type="ECO:0000256" key="11">
    <source>
        <dbReference type="ARBA" id="ARBA00023264"/>
    </source>
</evidence>
<dbReference type="EMBL" id="WMJX01000021">
    <property type="protein sequence ID" value="MTG98525.1"/>
    <property type="molecule type" value="Genomic_DNA"/>
</dbReference>
<dbReference type="Gene3D" id="2.60.200.40">
    <property type="match status" value="1"/>
</dbReference>
<comment type="caution">
    <text evidence="13">The sequence shown here is derived from an EMBL/GenBank/DDBJ whole genome shotgun (WGS) entry which is preliminary data.</text>
</comment>
<evidence type="ECO:0000256" key="2">
    <source>
        <dbReference type="ARBA" id="ARBA00022516"/>
    </source>
</evidence>
<dbReference type="GO" id="GO:0046872">
    <property type="term" value="F:metal ion binding"/>
    <property type="evidence" value="ECO:0007669"/>
    <property type="project" value="UniProtKB-KW"/>
</dbReference>
<protein>
    <submittedName>
        <fullName evidence="13">YegS/Rv2252/BmrU family lipid kinase</fullName>
    </submittedName>
</protein>
<dbReference type="PANTHER" id="PTHR12358">
    <property type="entry name" value="SPHINGOSINE KINASE"/>
    <property type="match status" value="1"/>
</dbReference>
<evidence type="ECO:0000256" key="9">
    <source>
        <dbReference type="ARBA" id="ARBA00023098"/>
    </source>
</evidence>
<dbReference type="InterPro" id="IPR017438">
    <property type="entry name" value="ATP-NAD_kinase_N"/>
</dbReference>
<dbReference type="GO" id="GO:0005886">
    <property type="term" value="C:plasma membrane"/>
    <property type="evidence" value="ECO:0007669"/>
    <property type="project" value="TreeGrafter"/>
</dbReference>
<dbReference type="InterPro" id="IPR001206">
    <property type="entry name" value="Diacylglycerol_kinase_cat_dom"/>
</dbReference>
<keyword evidence="10" id="KW-0594">Phospholipid biosynthesis</keyword>
<keyword evidence="7" id="KW-0067">ATP-binding</keyword>
<keyword evidence="8" id="KW-0460">Magnesium</keyword>
<dbReference type="SMART" id="SM00046">
    <property type="entry name" value="DAGKc"/>
    <property type="match status" value="1"/>
</dbReference>
<dbReference type="InterPro" id="IPR016064">
    <property type="entry name" value="NAD/diacylglycerol_kinase_sf"/>
</dbReference>
<evidence type="ECO:0000256" key="7">
    <source>
        <dbReference type="ARBA" id="ARBA00022840"/>
    </source>
</evidence>
<dbReference type="Proteomes" id="UP000438760">
    <property type="component" value="Unassembled WGS sequence"/>
</dbReference>
<evidence type="ECO:0000256" key="8">
    <source>
        <dbReference type="ARBA" id="ARBA00022842"/>
    </source>
</evidence>
<dbReference type="OrthoDB" id="9786026at2"/>
<dbReference type="AlphaFoldDB" id="A0A6I3LRD4"/>
<proteinExistence type="predicted"/>
<evidence type="ECO:0000313" key="14">
    <source>
        <dbReference type="Proteomes" id="UP000438760"/>
    </source>
</evidence>
<dbReference type="GO" id="GO:0008654">
    <property type="term" value="P:phospholipid biosynthetic process"/>
    <property type="evidence" value="ECO:0007669"/>
    <property type="project" value="UniProtKB-KW"/>
</dbReference>
<keyword evidence="3" id="KW-0808">Transferase</keyword>
<organism evidence="13 14">
    <name type="scientific">Myroides albus</name>
    <dbReference type="NCBI Taxonomy" id="2562892"/>
    <lineage>
        <taxon>Bacteria</taxon>
        <taxon>Pseudomonadati</taxon>
        <taxon>Bacteroidota</taxon>
        <taxon>Flavobacteriia</taxon>
        <taxon>Flavobacteriales</taxon>
        <taxon>Flavobacteriaceae</taxon>
        <taxon>Myroides</taxon>
    </lineage>
</organism>
<keyword evidence="5" id="KW-0547">Nucleotide-binding</keyword>
<dbReference type="InterPro" id="IPR045540">
    <property type="entry name" value="YegS/DAGK_C"/>
</dbReference>
<dbReference type="Gene3D" id="3.40.50.10330">
    <property type="entry name" value="Probable inorganic polyphosphate/atp-NAD kinase, domain 1"/>
    <property type="match status" value="1"/>
</dbReference>
<dbReference type="SUPFAM" id="SSF111331">
    <property type="entry name" value="NAD kinase/diacylglycerol kinase-like"/>
    <property type="match status" value="1"/>
</dbReference>
<dbReference type="RefSeq" id="WP_155092550.1">
    <property type="nucleotide sequence ID" value="NZ_WMJX01000021.1"/>
</dbReference>
<name>A0A6I3LRD4_9FLAO</name>
<evidence type="ECO:0000256" key="4">
    <source>
        <dbReference type="ARBA" id="ARBA00022723"/>
    </source>
</evidence>
<keyword evidence="6 13" id="KW-0418">Kinase</keyword>
<evidence type="ECO:0000256" key="10">
    <source>
        <dbReference type="ARBA" id="ARBA00023209"/>
    </source>
</evidence>
<evidence type="ECO:0000256" key="5">
    <source>
        <dbReference type="ARBA" id="ARBA00022741"/>
    </source>
</evidence>
<dbReference type="GO" id="GO:0016301">
    <property type="term" value="F:kinase activity"/>
    <property type="evidence" value="ECO:0007669"/>
    <property type="project" value="UniProtKB-KW"/>
</dbReference>
<dbReference type="PROSITE" id="PS50146">
    <property type="entry name" value="DAGK"/>
    <property type="match status" value="1"/>
</dbReference>
<dbReference type="InterPro" id="IPR050187">
    <property type="entry name" value="Lipid_Phosphate_FormReg"/>
</dbReference>
<keyword evidence="2" id="KW-0444">Lipid biosynthesis</keyword>
<dbReference type="NCBIfam" id="TIGR00147">
    <property type="entry name" value="YegS/Rv2252/BmrU family lipid kinase"/>
    <property type="match status" value="1"/>
</dbReference>
<accession>A0A6I3LRD4</accession>